<keyword evidence="2" id="KW-1185">Reference proteome</keyword>
<dbReference type="AlphaFoldDB" id="A0A4Y2MJ56"/>
<dbReference type="OrthoDB" id="29853at2759"/>
<comment type="caution">
    <text evidence="1">The sequence shown here is derived from an EMBL/GenBank/DDBJ whole genome shotgun (WGS) entry which is preliminary data.</text>
</comment>
<sequence length="135" mass="15188">MGSLFLANHNPLPCALREGYSRGWGCGVNDHPGWESQIHVASSKIVPFLIGREEKSHLGIKELKTKHTASFRFWIQSYSGKNITSWKILHFSHAMMHFTSFHSTKVVGLSSSLSAPKICAVKEMLRRCNMTSNRS</sequence>
<evidence type="ECO:0000313" key="2">
    <source>
        <dbReference type="Proteomes" id="UP000499080"/>
    </source>
</evidence>
<protein>
    <submittedName>
        <fullName evidence="1">Uncharacterized protein</fullName>
    </submittedName>
</protein>
<dbReference type="EMBL" id="BGPR01007290">
    <property type="protein sequence ID" value="GBN25797.1"/>
    <property type="molecule type" value="Genomic_DNA"/>
</dbReference>
<proteinExistence type="predicted"/>
<accession>A0A4Y2MJ56</accession>
<gene>
    <name evidence="1" type="ORF">AVEN_45121_1</name>
</gene>
<reference evidence="1 2" key="1">
    <citation type="journal article" date="2019" name="Sci. Rep.">
        <title>Orb-weaving spider Araneus ventricosus genome elucidates the spidroin gene catalogue.</title>
        <authorList>
            <person name="Kono N."/>
            <person name="Nakamura H."/>
            <person name="Ohtoshi R."/>
            <person name="Moran D.A.P."/>
            <person name="Shinohara A."/>
            <person name="Yoshida Y."/>
            <person name="Fujiwara M."/>
            <person name="Mori M."/>
            <person name="Tomita M."/>
            <person name="Arakawa K."/>
        </authorList>
    </citation>
    <scope>NUCLEOTIDE SEQUENCE [LARGE SCALE GENOMIC DNA]</scope>
</reference>
<evidence type="ECO:0000313" key="1">
    <source>
        <dbReference type="EMBL" id="GBN25797.1"/>
    </source>
</evidence>
<dbReference type="Proteomes" id="UP000499080">
    <property type="component" value="Unassembled WGS sequence"/>
</dbReference>
<organism evidence="1 2">
    <name type="scientific">Araneus ventricosus</name>
    <name type="common">Orbweaver spider</name>
    <name type="synonym">Epeira ventricosa</name>
    <dbReference type="NCBI Taxonomy" id="182803"/>
    <lineage>
        <taxon>Eukaryota</taxon>
        <taxon>Metazoa</taxon>
        <taxon>Ecdysozoa</taxon>
        <taxon>Arthropoda</taxon>
        <taxon>Chelicerata</taxon>
        <taxon>Arachnida</taxon>
        <taxon>Araneae</taxon>
        <taxon>Araneomorphae</taxon>
        <taxon>Entelegynae</taxon>
        <taxon>Araneoidea</taxon>
        <taxon>Araneidae</taxon>
        <taxon>Araneus</taxon>
    </lineage>
</organism>
<name>A0A4Y2MJ56_ARAVE</name>